<keyword evidence="3 6" id="KW-0378">Hydrolase</keyword>
<name>A0ABR4PKW8_9HELO</name>
<evidence type="ECO:0000313" key="6">
    <source>
        <dbReference type="EMBL" id="KAL3423994.1"/>
    </source>
</evidence>
<keyword evidence="2" id="KW-0820">tRNA-binding</keyword>
<evidence type="ECO:0000256" key="2">
    <source>
        <dbReference type="ARBA" id="ARBA00022555"/>
    </source>
</evidence>
<dbReference type="InterPro" id="IPR001328">
    <property type="entry name" value="Pept_tRNA_hydro"/>
</dbReference>
<keyword evidence="7" id="KW-1185">Reference proteome</keyword>
<keyword evidence="4" id="KW-0694">RNA-binding</keyword>
<dbReference type="InterPro" id="IPR018171">
    <property type="entry name" value="Pept_tRNA_hydro_CS"/>
</dbReference>
<dbReference type="PANTHER" id="PTHR17224:SF1">
    <property type="entry name" value="PEPTIDYL-TRNA HYDROLASE"/>
    <property type="match status" value="1"/>
</dbReference>
<dbReference type="PANTHER" id="PTHR17224">
    <property type="entry name" value="PEPTIDYL-TRNA HYDROLASE"/>
    <property type="match status" value="1"/>
</dbReference>
<dbReference type="PROSITE" id="PS01196">
    <property type="entry name" value="PEPT_TRNA_HYDROL_2"/>
    <property type="match status" value="1"/>
</dbReference>
<comment type="caution">
    <text evidence="6">The sequence shown here is derived from an EMBL/GenBank/DDBJ whole genome shotgun (WGS) entry which is preliminary data.</text>
</comment>
<dbReference type="GO" id="GO:0016787">
    <property type="term" value="F:hydrolase activity"/>
    <property type="evidence" value="ECO:0007669"/>
    <property type="project" value="UniProtKB-KW"/>
</dbReference>
<evidence type="ECO:0000313" key="7">
    <source>
        <dbReference type="Proteomes" id="UP001629113"/>
    </source>
</evidence>
<accession>A0ABR4PKW8</accession>
<dbReference type="EMBL" id="JBFCZG010000004">
    <property type="protein sequence ID" value="KAL3423994.1"/>
    <property type="molecule type" value="Genomic_DNA"/>
</dbReference>
<dbReference type="Proteomes" id="UP001629113">
    <property type="component" value="Unassembled WGS sequence"/>
</dbReference>
<evidence type="ECO:0000256" key="5">
    <source>
        <dbReference type="ARBA" id="ARBA00038063"/>
    </source>
</evidence>
<dbReference type="InterPro" id="IPR036416">
    <property type="entry name" value="Pept_tRNA_hydro_sf"/>
</dbReference>
<evidence type="ECO:0000256" key="4">
    <source>
        <dbReference type="ARBA" id="ARBA00022884"/>
    </source>
</evidence>
<organism evidence="6 7">
    <name type="scientific">Phlyctema vagabunda</name>
    <dbReference type="NCBI Taxonomy" id="108571"/>
    <lineage>
        <taxon>Eukaryota</taxon>
        <taxon>Fungi</taxon>
        <taxon>Dikarya</taxon>
        <taxon>Ascomycota</taxon>
        <taxon>Pezizomycotina</taxon>
        <taxon>Leotiomycetes</taxon>
        <taxon>Helotiales</taxon>
        <taxon>Dermateaceae</taxon>
        <taxon>Phlyctema</taxon>
    </lineage>
</organism>
<comment type="similarity">
    <text evidence="5">Belongs to the PTH family.</text>
</comment>
<sequence length="187" mass="20403">MAQPTRLLVCSIGNPAPYLSTFHSAGHVVLNSLRTLLAHPPFMKSRAHGNGQLSPGLEYTLWQSPSLMNISGVGVAAAWRQFTRDTPSDMATQLVIIHDELELPLGQMKAKKGELSAKGHNGLKSCKEQLRDVEWWRIGIGIGRPISREPAQVADYVLKKMGPMERAKIEGSAVKVATELRRLAGAS</sequence>
<protein>
    <recommendedName>
        <fullName evidence="1">peptidyl-tRNA hydrolase</fullName>
        <ecNumber evidence="1">3.1.1.29</ecNumber>
    </recommendedName>
</protein>
<gene>
    <name evidence="6" type="ORF">PVAG01_05741</name>
</gene>
<evidence type="ECO:0000256" key="3">
    <source>
        <dbReference type="ARBA" id="ARBA00022801"/>
    </source>
</evidence>
<dbReference type="SUPFAM" id="SSF53178">
    <property type="entry name" value="Peptidyl-tRNA hydrolase-like"/>
    <property type="match status" value="1"/>
</dbReference>
<proteinExistence type="inferred from homology"/>
<dbReference type="EC" id="3.1.1.29" evidence="1"/>
<dbReference type="Pfam" id="PF01195">
    <property type="entry name" value="Pept_tRNA_hydro"/>
    <property type="match status" value="1"/>
</dbReference>
<dbReference type="NCBIfam" id="TIGR00447">
    <property type="entry name" value="pth"/>
    <property type="match status" value="1"/>
</dbReference>
<evidence type="ECO:0000256" key="1">
    <source>
        <dbReference type="ARBA" id="ARBA00013260"/>
    </source>
</evidence>
<reference evidence="6 7" key="1">
    <citation type="submission" date="2024-06" db="EMBL/GenBank/DDBJ databases">
        <title>Complete genome of Phlyctema vagabunda strain 19-DSS-EL-015.</title>
        <authorList>
            <person name="Fiorenzani C."/>
        </authorList>
    </citation>
    <scope>NUCLEOTIDE SEQUENCE [LARGE SCALE GENOMIC DNA]</scope>
    <source>
        <strain evidence="6 7">19-DSS-EL-015</strain>
    </source>
</reference>
<dbReference type="Gene3D" id="3.40.50.1470">
    <property type="entry name" value="Peptidyl-tRNA hydrolase"/>
    <property type="match status" value="1"/>
</dbReference>